<dbReference type="PATRIC" id="fig|632772.20.peg.3743"/>
<evidence type="ECO:0000256" key="1">
    <source>
        <dbReference type="SAM" id="Phobius"/>
    </source>
</evidence>
<dbReference type="EMBL" id="AP011115">
    <property type="protein sequence ID" value="BAH51819.1"/>
    <property type="molecule type" value="Genomic_DNA"/>
</dbReference>
<dbReference type="KEGG" id="rop:ROP_35720"/>
<feature type="transmembrane region" description="Helical" evidence="1">
    <location>
        <begin position="83"/>
        <end position="104"/>
    </location>
</feature>
<feature type="transmembrane region" description="Helical" evidence="1">
    <location>
        <begin position="20"/>
        <end position="40"/>
    </location>
</feature>
<gene>
    <name evidence="2" type="ordered locus">ROP_35720</name>
</gene>
<proteinExistence type="predicted"/>
<protein>
    <submittedName>
        <fullName evidence="2">Hypothetical membrane protein</fullName>
    </submittedName>
</protein>
<accession>C1B816</accession>
<name>C1B816_RHOOB</name>
<organism evidence="2 3">
    <name type="scientific">Rhodococcus opacus (strain B4)</name>
    <dbReference type="NCBI Taxonomy" id="632772"/>
    <lineage>
        <taxon>Bacteria</taxon>
        <taxon>Bacillati</taxon>
        <taxon>Actinomycetota</taxon>
        <taxon>Actinomycetes</taxon>
        <taxon>Mycobacteriales</taxon>
        <taxon>Nocardiaceae</taxon>
        <taxon>Rhodococcus</taxon>
    </lineage>
</organism>
<evidence type="ECO:0000313" key="2">
    <source>
        <dbReference type="EMBL" id="BAH51819.1"/>
    </source>
</evidence>
<dbReference type="HOGENOM" id="CLU_104619_0_0_11"/>
<sequence>MDHMTSDVYRPPSTKPPGLLVLTMTLVPVVVLLCVYYDWWPLSGNMEYLHKLLIAAPALLVLAGAALEWIFCTFLYVKRVRRWSWWLAAAPGVVIAAALIGFVFPRPSFDDARPQFEQIAQDIIDRPGSTRSNLDIDGIDIASVGRRSDGGVYFVDADNSVASKTGWIYSPERKPDDNGRVFIALTDIGGGWYEFEYGT</sequence>
<keyword evidence="1" id="KW-0472">Membrane</keyword>
<dbReference type="Proteomes" id="UP000002212">
    <property type="component" value="Chromosome"/>
</dbReference>
<keyword evidence="1" id="KW-0812">Transmembrane</keyword>
<dbReference type="AlphaFoldDB" id="C1B816"/>
<dbReference type="STRING" id="632772.ROP_35720"/>
<reference evidence="2 3" key="1">
    <citation type="submission" date="2009-03" db="EMBL/GenBank/DDBJ databases">
        <title>Comparison of the complete genome sequences of Rhodococcus erythropolis PR4 and Rhodococcus opacus B4.</title>
        <authorList>
            <person name="Takarada H."/>
            <person name="Sekine M."/>
            <person name="Hosoyama A."/>
            <person name="Yamada R."/>
            <person name="Fujisawa T."/>
            <person name="Omata S."/>
            <person name="Shimizu A."/>
            <person name="Tsukatani N."/>
            <person name="Tanikawa S."/>
            <person name="Fujita N."/>
            <person name="Harayama S."/>
        </authorList>
    </citation>
    <scope>NUCLEOTIDE SEQUENCE [LARGE SCALE GENOMIC DNA]</scope>
    <source>
        <strain evidence="2 3">B4</strain>
    </source>
</reference>
<feature type="transmembrane region" description="Helical" evidence="1">
    <location>
        <begin position="52"/>
        <end position="77"/>
    </location>
</feature>
<keyword evidence="1" id="KW-1133">Transmembrane helix</keyword>
<evidence type="ECO:0000313" key="3">
    <source>
        <dbReference type="Proteomes" id="UP000002212"/>
    </source>
</evidence>